<keyword evidence="5 7" id="KW-1133">Transmembrane helix</keyword>
<dbReference type="Proteomes" id="UP000518605">
    <property type="component" value="Unassembled WGS sequence"/>
</dbReference>
<keyword evidence="4 7" id="KW-0812">Transmembrane</keyword>
<accession>A0A7W5CDY7</accession>
<dbReference type="EMBL" id="JACHXW010000030">
    <property type="protein sequence ID" value="MBB3155915.1"/>
    <property type="molecule type" value="Genomic_DNA"/>
</dbReference>
<evidence type="ECO:0000259" key="8">
    <source>
        <dbReference type="PROSITE" id="PS50928"/>
    </source>
</evidence>
<protein>
    <submittedName>
        <fullName evidence="9">Raffinose/stachyose/melibiose transport system permease protein</fullName>
    </submittedName>
</protein>
<evidence type="ECO:0000256" key="2">
    <source>
        <dbReference type="ARBA" id="ARBA00022448"/>
    </source>
</evidence>
<dbReference type="PANTHER" id="PTHR43744">
    <property type="entry name" value="ABC TRANSPORTER PERMEASE PROTEIN MG189-RELATED-RELATED"/>
    <property type="match status" value="1"/>
</dbReference>
<evidence type="ECO:0000313" key="9">
    <source>
        <dbReference type="EMBL" id="MBB3155915.1"/>
    </source>
</evidence>
<keyword evidence="6 7" id="KW-0472">Membrane</keyword>
<comment type="caution">
    <text evidence="9">The sequence shown here is derived from an EMBL/GenBank/DDBJ whole genome shotgun (WGS) entry which is preliminary data.</text>
</comment>
<keyword evidence="2 7" id="KW-0813">Transport</keyword>
<evidence type="ECO:0000313" key="10">
    <source>
        <dbReference type="Proteomes" id="UP000518605"/>
    </source>
</evidence>
<organism evidence="9 10">
    <name type="scientific">Paenibacillus endophyticus</name>
    <dbReference type="NCBI Taxonomy" id="1294268"/>
    <lineage>
        <taxon>Bacteria</taxon>
        <taxon>Bacillati</taxon>
        <taxon>Bacillota</taxon>
        <taxon>Bacilli</taxon>
        <taxon>Bacillales</taxon>
        <taxon>Paenibacillaceae</taxon>
        <taxon>Paenibacillus</taxon>
    </lineage>
</organism>
<sequence length="275" mass="31437">MTKTSEKRLWILDILMLPAGVIAFFPFYMIIVNTFKTMQDAAKSPMALPSKWIFKNYVQVLEETSIIRSFWNTLTITTFSVVLIVLIGAMAAYPVVFNANRLTRFAMLYLLAGFMIPFQATLIPLFVLMSDLHLIDKIYGLIILYMSGSVFVFFLMTGYMKSIPRELPEAAVIDGCSIWGIFWRIIFPLLKPITITSIIFQTMWIWNDFLAPMLFLNSNSKSTLVLQIYRAKGEFTVNWPMFMTLTVITLVPIFIFFIIMQKHIVKGIAAGAVKG</sequence>
<feature type="transmembrane region" description="Helical" evidence="7">
    <location>
        <begin position="239"/>
        <end position="259"/>
    </location>
</feature>
<dbReference type="SUPFAM" id="SSF161098">
    <property type="entry name" value="MetI-like"/>
    <property type="match status" value="1"/>
</dbReference>
<feature type="transmembrane region" description="Helical" evidence="7">
    <location>
        <begin position="181"/>
        <end position="206"/>
    </location>
</feature>
<evidence type="ECO:0000256" key="6">
    <source>
        <dbReference type="ARBA" id="ARBA00023136"/>
    </source>
</evidence>
<feature type="domain" description="ABC transmembrane type-1" evidence="8">
    <location>
        <begin position="70"/>
        <end position="260"/>
    </location>
</feature>
<dbReference type="RefSeq" id="WP_183570972.1">
    <property type="nucleotide sequence ID" value="NZ_CBCSLB010000031.1"/>
</dbReference>
<evidence type="ECO:0000256" key="4">
    <source>
        <dbReference type="ARBA" id="ARBA00022692"/>
    </source>
</evidence>
<keyword evidence="3" id="KW-1003">Cell membrane</keyword>
<evidence type="ECO:0000256" key="1">
    <source>
        <dbReference type="ARBA" id="ARBA00004651"/>
    </source>
</evidence>
<dbReference type="InterPro" id="IPR035906">
    <property type="entry name" value="MetI-like_sf"/>
</dbReference>
<comment type="subcellular location">
    <subcellularLocation>
        <location evidence="1 7">Cell membrane</location>
        <topology evidence="1 7">Multi-pass membrane protein</topology>
    </subcellularLocation>
</comment>
<feature type="transmembrane region" description="Helical" evidence="7">
    <location>
        <begin position="105"/>
        <end position="126"/>
    </location>
</feature>
<reference evidence="9 10" key="1">
    <citation type="submission" date="2020-08" db="EMBL/GenBank/DDBJ databases">
        <title>Genomic Encyclopedia of Type Strains, Phase III (KMG-III): the genomes of soil and plant-associated and newly described type strains.</title>
        <authorList>
            <person name="Whitman W."/>
        </authorList>
    </citation>
    <scope>NUCLEOTIDE SEQUENCE [LARGE SCALE GENOMIC DNA]</scope>
    <source>
        <strain evidence="9 10">CECT 8234</strain>
    </source>
</reference>
<proteinExistence type="inferred from homology"/>
<evidence type="ECO:0000256" key="7">
    <source>
        <dbReference type="RuleBase" id="RU363032"/>
    </source>
</evidence>
<comment type="similarity">
    <text evidence="7">Belongs to the binding-protein-dependent transport system permease family.</text>
</comment>
<dbReference type="CDD" id="cd06261">
    <property type="entry name" value="TM_PBP2"/>
    <property type="match status" value="1"/>
</dbReference>
<evidence type="ECO:0000256" key="5">
    <source>
        <dbReference type="ARBA" id="ARBA00022989"/>
    </source>
</evidence>
<dbReference type="InterPro" id="IPR000515">
    <property type="entry name" value="MetI-like"/>
</dbReference>
<feature type="transmembrane region" description="Helical" evidence="7">
    <location>
        <begin position="138"/>
        <end position="160"/>
    </location>
</feature>
<evidence type="ECO:0000256" key="3">
    <source>
        <dbReference type="ARBA" id="ARBA00022475"/>
    </source>
</evidence>
<dbReference type="Pfam" id="PF00528">
    <property type="entry name" value="BPD_transp_1"/>
    <property type="match status" value="1"/>
</dbReference>
<dbReference type="GO" id="GO:0055085">
    <property type="term" value="P:transmembrane transport"/>
    <property type="evidence" value="ECO:0007669"/>
    <property type="project" value="InterPro"/>
</dbReference>
<name>A0A7W5CDY7_9BACL</name>
<dbReference type="PROSITE" id="PS50928">
    <property type="entry name" value="ABC_TM1"/>
    <property type="match status" value="1"/>
</dbReference>
<dbReference type="Gene3D" id="1.10.3720.10">
    <property type="entry name" value="MetI-like"/>
    <property type="match status" value="1"/>
</dbReference>
<keyword evidence="10" id="KW-1185">Reference proteome</keyword>
<gene>
    <name evidence="9" type="ORF">FHS16_006031</name>
</gene>
<dbReference type="AlphaFoldDB" id="A0A7W5CDY7"/>
<feature type="transmembrane region" description="Helical" evidence="7">
    <location>
        <begin position="70"/>
        <end position="93"/>
    </location>
</feature>
<dbReference type="GO" id="GO:0005886">
    <property type="term" value="C:plasma membrane"/>
    <property type="evidence" value="ECO:0007669"/>
    <property type="project" value="UniProtKB-SubCell"/>
</dbReference>
<feature type="transmembrane region" description="Helical" evidence="7">
    <location>
        <begin position="9"/>
        <end position="31"/>
    </location>
</feature>
<dbReference type="PANTHER" id="PTHR43744:SF8">
    <property type="entry name" value="SN-GLYCEROL-3-PHOSPHATE TRANSPORT SYSTEM PERMEASE PROTEIN UGPE"/>
    <property type="match status" value="1"/>
</dbReference>